<dbReference type="Proteomes" id="UP000324241">
    <property type="component" value="Unassembled WGS sequence"/>
</dbReference>
<feature type="region of interest" description="Disordered" evidence="1">
    <location>
        <begin position="182"/>
        <end position="224"/>
    </location>
</feature>
<name>A0A5M9MNC3_9EURO</name>
<sequence>MRHSRGLSLGGRSSHSHHSNNSNKIDLTESAEEKAKRTLHSKADPMVAMNEAQPITVALEKSTLSSLREMQHKDQYGNIISSSKPLPPFWLSLGTVERDPMLIVAFKTADPDLSNPTRPRLERPLDTIRSFEAAIYGTYSSRPVSYAKTDYESNHGAEYNRRDSYHGGANGYVNRGYNEQSAYYNGRSRPDSFVENNYGGGPPTENYYPYNQGGGRPRRHPRNTSEQAMYGQNYSQNGYAPTGYSQNGYHRSYENETAASGSGSNTDPYGNSTDPSSVNSSIDHLQYQQRMEERAMVDGYGFQGYGSGLNMEGQATRGATGAGKMNVNRGVPVIDPTAGGPVGGPAAAAASNRQHLRKQTNASDASDTKRKSWFKRRFSKN</sequence>
<evidence type="ECO:0000313" key="3">
    <source>
        <dbReference type="Proteomes" id="UP000324241"/>
    </source>
</evidence>
<dbReference type="AlphaFoldDB" id="A0A5M9MNC3"/>
<comment type="caution">
    <text evidence="2">The sequence shown here is derived from an EMBL/GenBank/DDBJ whole genome shotgun (WGS) entry which is preliminary data.</text>
</comment>
<dbReference type="InterPro" id="IPR018809">
    <property type="entry name" value="DUF2406"/>
</dbReference>
<dbReference type="GeneID" id="54330072"/>
<protein>
    <submittedName>
        <fullName evidence="2">Uncharacterized protein</fullName>
    </submittedName>
</protein>
<feature type="compositionally biased region" description="Basic residues" evidence="1">
    <location>
        <begin position="371"/>
        <end position="381"/>
    </location>
</feature>
<dbReference type="Pfam" id="PF10295">
    <property type="entry name" value="DUF2406"/>
    <property type="match status" value="1"/>
</dbReference>
<dbReference type="EMBL" id="QUQM01000007">
    <property type="protein sequence ID" value="KAA8645949.1"/>
    <property type="molecule type" value="Genomic_DNA"/>
</dbReference>
<feature type="compositionally biased region" description="Low complexity" evidence="1">
    <location>
        <begin position="1"/>
        <end position="23"/>
    </location>
</feature>
<dbReference type="OrthoDB" id="5330253at2759"/>
<feature type="region of interest" description="Disordered" evidence="1">
    <location>
        <begin position="332"/>
        <end position="381"/>
    </location>
</feature>
<proteinExistence type="predicted"/>
<dbReference type="PANTHER" id="PTHR28186:SF1">
    <property type="entry name" value="MEIOTICALLY UP-REGULATED GENE 9 PROTEIN"/>
    <property type="match status" value="1"/>
</dbReference>
<dbReference type="PANTHER" id="PTHR28186">
    <property type="entry name" value="MEIOTICALLY UP-REGULATED GENE 9 PROTEIN"/>
    <property type="match status" value="1"/>
</dbReference>
<evidence type="ECO:0000256" key="1">
    <source>
        <dbReference type="SAM" id="MobiDB-lite"/>
    </source>
</evidence>
<evidence type="ECO:0000313" key="2">
    <source>
        <dbReference type="EMBL" id="KAA8645949.1"/>
    </source>
</evidence>
<gene>
    <name evidence="2" type="ORF">ATNIH1004_007370</name>
</gene>
<organism evidence="2 3">
    <name type="scientific">Aspergillus tanneri</name>
    <dbReference type="NCBI Taxonomy" id="1220188"/>
    <lineage>
        <taxon>Eukaryota</taxon>
        <taxon>Fungi</taxon>
        <taxon>Dikarya</taxon>
        <taxon>Ascomycota</taxon>
        <taxon>Pezizomycotina</taxon>
        <taxon>Eurotiomycetes</taxon>
        <taxon>Eurotiomycetidae</taxon>
        <taxon>Eurotiales</taxon>
        <taxon>Aspergillaceae</taxon>
        <taxon>Aspergillus</taxon>
        <taxon>Aspergillus subgen. Circumdati</taxon>
    </lineage>
</organism>
<feature type="region of interest" description="Disordered" evidence="1">
    <location>
        <begin position="255"/>
        <end position="280"/>
    </location>
</feature>
<reference evidence="2 3" key="1">
    <citation type="submission" date="2019-08" db="EMBL/GenBank/DDBJ databases">
        <title>The genome sequence of a newly discovered highly antifungal drug resistant Aspergillus species, Aspergillus tanneri NIH 1004.</title>
        <authorList>
            <person name="Mounaud S."/>
            <person name="Singh I."/>
            <person name="Joardar V."/>
            <person name="Pakala S."/>
            <person name="Pakala S."/>
            <person name="Venepally P."/>
            <person name="Chung J.K."/>
            <person name="Losada L."/>
            <person name="Nierman W.C."/>
        </authorList>
    </citation>
    <scope>NUCLEOTIDE SEQUENCE [LARGE SCALE GENOMIC DNA]</scope>
    <source>
        <strain evidence="2 3">NIH1004</strain>
    </source>
</reference>
<dbReference type="RefSeq" id="XP_033425310.1">
    <property type="nucleotide sequence ID" value="XM_033571995.1"/>
</dbReference>
<accession>A0A5M9MNC3</accession>
<dbReference type="VEuPathDB" id="FungiDB:EYZ11_002494"/>
<feature type="region of interest" description="Disordered" evidence="1">
    <location>
        <begin position="1"/>
        <end position="48"/>
    </location>
</feature>